<evidence type="ECO:0000313" key="1">
    <source>
        <dbReference type="EMBL" id="KAJ9102686.1"/>
    </source>
</evidence>
<evidence type="ECO:0000313" key="2">
    <source>
        <dbReference type="Proteomes" id="UP001230649"/>
    </source>
</evidence>
<comment type="caution">
    <text evidence="1">The sequence shown here is derived from an EMBL/GenBank/DDBJ whole genome shotgun (WGS) entry which is preliminary data.</text>
</comment>
<proteinExistence type="predicted"/>
<gene>
    <name evidence="1" type="ORF">QFC20_004958</name>
</gene>
<dbReference type="Proteomes" id="UP001230649">
    <property type="component" value="Unassembled WGS sequence"/>
</dbReference>
<organism evidence="1 2">
    <name type="scientific">Naganishia adeliensis</name>
    <dbReference type="NCBI Taxonomy" id="92952"/>
    <lineage>
        <taxon>Eukaryota</taxon>
        <taxon>Fungi</taxon>
        <taxon>Dikarya</taxon>
        <taxon>Basidiomycota</taxon>
        <taxon>Agaricomycotina</taxon>
        <taxon>Tremellomycetes</taxon>
        <taxon>Filobasidiales</taxon>
        <taxon>Filobasidiaceae</taxon>
        <taxon>Naganishia</taxon>
    </lineage>
</organism>
<name>A0ACC2VVP6_9TREE</name>
<keyword evidence="2" id="KW-1185">Reference proteome</keyword>
<reference evidence="1" key="1">
    <citation type="submission" date="2023-04" db="EMBL/GenBank/DDBJ databases">
        <title>Draft Genome sequencing of Naganishia species isolated from polar environments using Oxford Nanopore Technology.</title>
        <authorList>
            <person name="Leo P."/>
            <person name="Venkateswaran K."/>
        </authorList>
    </citation>
    <scope>NUCLEOTIDE SEQUENCE</scope>
    <source>
        <strain evidence="1">MNA-CCFEE 5262</strain>
    </source>
</reference>
<accession>A0ACC2VVP6</accession>
<sequence>MTPQVDAPSFACHCGSTFSRIENLVRHTKTHASERPWACRVCDKAFTRPDLLKRHEKIHDRGKGTTTYQTPQESRAEGSRSVTASYPPCEPIRPQQSTLAGHPYTRASPPRDVQPQPVESYERGTSRDDEGHSRKRRREESQSPRHSPVYPPESPHSLDSRLTGIALPVHRGIGHGATTLPSLSEGIMRKSPDRYPYSSGYDRQEGGSRTPFDSRGGSPVAGPMGYDSTLPSAGLEALSAVGETSGRQRTDSKAAEQGLGFAVRMESLAPRKGPGVGGSLGSLMNAYDQVVSGPRGERRGNAQSERRRKLQKLMLTPGQDVDVQQNLIWDALGNSNSPIDQLHWDNGMHWIADFPRATLLDTFLPLNQTPNPTNPNNSTFNIPTARSTGSELDPNFLSAWLREVESAADQGGRQGRAEDRMASPMEESRAITPPNEANDEDKWPMHWKPVGSYAVGAGADLAEIQDEDGIAPELHKWKRYWLDEETYAKVKSSFALAKYTAGPDLSNFYMARSLHTVNHLISLYFEKFHPQLPIIHLPTFEPRDAAPLLLASLICIGANYSNLAGSRGFCIDLIEVLRKTLNALFENDSMNLRSTSLIHVYLLVVLAGLWCGNKRTYEFAEAMRGTLVNLCRRADLLNSANFFQSNMIQGGDLETKWRQWITSESRKRLGTAICLIDALFPALLDHPAYLSHGDMILFVLPCDEQFWSAPTAKQWSNMLGLSPLPPSPFFASSTSALLTPVYVNAEDKPPPIRHLNAFAALVMVASLHHHIFEFRTQLSIYLSAGLNVPLYRVGMALNISYGFEGRRQWLKDALDIWRDNYYDRSSVLTANGEAGKIMYHLGHISLSVYINTLYTAVGKRGRQQAISVIPEIQGWTSTAEARHACEHSILLLKVLSTPLTTHSLYYPTCTFVAILCVWAYVKWLPADEDTVASYETLHLVADFFNLRTAEVGIPKTVTERQQLRNAVVPKKILEKGTRMLAHGKAWRIGAAFALVLAKQMEQEVSV</sequence>
<protein>
    <submittedName>
        <fullName evidence="1">Uncharacterized protein</fullName>
    </submittedName>
</protein>
<dbReference type="EMBL" id="JASBWS010000063">
    <property type="protein sequence ID" value="KAJ9102686.1"/>
    <property type="molecule type" value="Genomic_DNA"/>
</dbReference>